<name>A0A444ZDY8_ARAHY</name>
<sequence>MAHTTSYVPKEFSMPSFSLGFTDLSQEETLTQEGQPGSQKGKSPETPILIKELEGLVGKITNSGVKAALDFGESKSAPVEKQLAGQIFEKEQPNVGEMKEKYYIWATRVMTYRDGTTNEYDPVCTLNIQQPLLMSKVHFASLKASTYIEAEIVNAMCLILNQQNIKKFEEEIYCLSLNIAIRCINMAIGNHAGGEFLQPK</sequence>
<feature type="compositionally biased region" description="Polar residues" evidence="1">
    <location>
        <begin position="23"/>
        <end position="41"/>
    </location>
</feature>
<evidence type="ECO:0000256" key="1">
    <source>
        <dbReference type="SAM" id="MobiDB-lite"/>
    </source>
</evidence>
<comment type="caution">
    <text evidence="2">The sequence shown here is derived from an EMBL/GenBank/DDBJ whole genome shotgun (WGS) entry which is preliminary data.</text>
</comment>
<evidence type="ECO:0000313" key="2">
    <source>
        <dbReference type="EMBL" id="RYR12393.1"/>
    </source>
</evidence>
<dbReference type="EMBL" id="SDMP01000014">
    <property type="protein sequence ID" value="RYR12393.1"/>
    <property type="molecule type" value="Genomic_DNA"/>
</dbReference>
<keyword evidence="3" id="KW-1185">Reference proteome</keyword>
<evidence type="ECO:0000313" key="3">
    <source>
        <dbReference type="Proteomes" id="UP000289738"/>
    </source>
</evidence>
<dbReference type="Proteomes" id="UP000289738">
    <property type="component" value="Chromosome B04"/>
</dbReference>
<proteinExistence type="predicted"/>
<dbReference type="AlphaFoldDB" id="A0A444ZDY8"/>
<reference evidence="2 3" key="1">
    <citation type="submission" date="2019-01" db="EMBL/GenBank/DDBJ databases">
        <title>Sequencing of cultivated peanut Arachis hypogaea provides insights into genome evolution and oil improvement.</title>
        <authorList>
            <person name="Chen X."/>
        </authorList>
    </citation>
    <scope>NUCLEOTIDE SEQUENCE [LARGE SCALE GENOMIC DNA]</scope>
    <source>
        <strain evidence="3">cv. Fuhuasheng</strain>
        <tissue evidence="2">Leaves</tissue>
    </source>
</reference>
<accession>A0A444ZDY8</accession>
<organism evidence="2 3">
    <name type="scientific">Arachis hypogaea</name>
    <name type="common">Peanut</name>
    <dbReference type="NCBI Taxonomy" id="3818"/>
    <lineage>
        <taxon>Eukaryota</taxon>
        <taxon>Viridiplantae</taxon>
        <taxon>Streptophyta</taxon>
        <taxon>Embryophyta</taxon>
        <taxon>Tracheophyta</taxon>
        <taxon>Spermatophyta</taxon>
        <taxon>Magnoliopsida</taxon>
        <taxon>eudicotyledons</taxon>
        <taxon>Gunneridae</taxon>
        <taxon>Pentapetalae</taxon>
        <taxon>rosids</taxon>
        <taxon>fabids</taxon>
        <taxon>Fabales</taxon>
        <taxon>Fabaceae</taxon>
        <taxon>Papilionoideae</taxon>
        <taxon>50 kb inversion clade</taxon>
        <taxon>dalbergioids sensu lato</taxon>
        <taxon>Dalbergieae</taxon>
        <taxon>Pterocarpus clade</taxon>
        <taxon>Arachis</taxon>
    </lineage>
</organism>
<feature type="region of interest" description="Disordered" evidence="1">
    <location>
        <begin position="23"/>
        <end position="45"/>
    </location>
</feature>
<protein>
    <submittedName>
        <fullName evidence="2">Uncharacterized protein</fullName>
    </submittedName>
</protein>
<gene>
    <name evidence="2" type="ORF">Ahy_B04g069932</name>
</gene>